<dbReference type="Pfam" id="PF01693">
    <property type="entry name" value="Cauli_VI"/>
    <property type="match status" value="1"/>
</dbReference>
<dbReference type="GO" id="GO:0004523">
    <property type="term" value="F:RNA-DNA hybrid ribonuclease activity"/>
    <property type="evidence" value="ECO:0007669"/>
    <property type="project" value="UniProtKB-EC"/>
</dbReference>
<dbReference type="SUPFAM" id="SSF53098">
    <property type="entry name" value="Ribonuclease H-like"/>
    <property type="match status" value="1"/>
</dbReference>
<accession>A0A0C9Y1V7</accession>
<protein>
    <recommendedName>
        <fullName evidence="4">ribonuclease H</fullName>
        <ecNumber evidence="4">3.1.26.4</ecNumber>
    </recommendedName>
</protein>
<dbReference type="GO" id="GO:0043137">
    <property type="term" value="P:DNA replication, removal of RNA primer"/>
    <property type="evidence" value="ECO:0007669"/>
    <property type="project" value="TreeGrafter"/>
</dbReference>
<evidence type="ECO:0000256" key="10">
    <source>
        <dbReference type="SAM" id="MobiDB-lite"/>
    </source>
</evidence>
<reference evidence="13" key="2">
    <citation type="submission" date="2015-01" db="EMBL/GenBank/DDBJ databases">
        <title>Evolutionary Origins and Diversification of the Mycorrhizal Mutualists.</title>
        <authorList>
            <consortium name="DOE Joint Genome Institute"/>
            <consortium name="Mycorrhizal Genomics Consortium"/>
            <person name="Kohler A."/>
            <person name="Kuo A."/>
            <person name="Nagy L.G."/>
            <person name="Floudas D."/>
            <person name="Copeland A."/>
            <person name="Barry K.W."/>
            <person name="Cichocki N."/>
            <person name="Veneault-Fourrey C."/>
            <person name="LaButti K."/>
            <person name="Lindquist E.A."/>
            <person name="Lipzen A."/>
            <person name="Lundell T."/>
            <person name="Morin E."/>
            <person name="Murat C."/>
            <person name="Riley R."/>
            <person name="Ohm R."/>
            <person name="Sun H."/>
            <person name="Tunlid A."/>
            <person name="Henrissat B."/>
            <person name="Grigoriev I.V."/>
            <person name="Hibbett D.S."/>
            <person name="Martin F."/>
        </authorList>
    </citation>
    <scope>NUCLEOTIDE SEQUENCE [LARGE SCALE GENOMIC DNA]</scope>
    <source>
        <strain evidence="13">LaAM-08-1</strain>
    </source>
</reference>
<dbReference type="PROSITE" id="PS50879">
    <property type="entry name" value="RNASE_H_1"/>
    <property type="match status" value="1"/>
</dbReference>
<dbReference type="InterPro" id="IPR002156">
    <property type="entry name" value="RNaseH_domain"/>
</dbReference>
<feature type="domain" description="RNase H type-1" evidence="11">
    <location>
        <begin position="89"/>
        <end position="239"/>
    </location>
</feature>
<comment type="similarity">
    <text evidence="3">Belongs to the RNase H family.</text>
</comment>
<dbReference type="STRING" id="1095629.A0A0C9Y1V7"/>
<feature type="region of interest" description="Disordered" evidence="10">
    <location>
        <begin position="429"/>
        <end position="529"/>
    </location>
</feature>
<feature type="region of interest" description="Disordered" evidence="10">
    <location>
        <begin position="219"/>
        <end position="244"/>
    </location>
</feature>
<keyword evidence="6" id="KW-0479">Metal-binding</keyword>
<keyword evidence="9" id="KW-0460">Magnesium</keyword>
<evidence type="ECO:0000256" key="4">
    <source>
        <dbReference type="ARBA" id="ARBA00012180"/>
    </source>
</evidence>
<dbReference type="AlphaFoldDB" id="A0A0C9Y1V7"/>
<evidence type="ECO:0000256" key="6">
    <source>
        <dbReference type="ARBA" id="ARBA00022723"/>
    </source>
</evidence>
<evidence type="ECO:0000256" key="2">
    <source>
        <dbReference type="ARBA" id="ARBA00001946"/>
    </source>
</evidence>
<organism evidence="12 13">
    <name type="scientific">Laccaria amethystina LaAM-08-1</name>
    <dbReference type="NCBI Taxonomy" id="1095629"/>
    <lineage>
        <taxon>Eukaryota</taxon>
        <taxon>Fungi</taxon>
        <taxon>Dikarya</taxon>
        <taxon>Basidiomycota</taxon>
        <taxon>Agaricomycotina</taxon>
        <taxon>Agaricomycetes</taxon>
        <taxon>Agaricomycetidae</taxon>
        <taxon>Agaricales</taxon>
        <taxon>Agaricineae</taxon>
        <taxon>Hydnangiaceae</taxon>
        <taxon>Laccaria</taxon>
    </lineage>
</organism>
<dbReference type="FunFam" id="3.40.970.10:FF:000001">
    <property type="entry name" value="Ribonuclease H1"/>
    <property type="match status" value="1"/>
</dbReference>
<dbReference type="Proteomes" id="UP000054477">
    <property type="component" value="Unassembled WGS sequence"/>
</dbReference>
<evidence type="ECO:0000256" key="9">
    <source>
        <dbReference type="ARBA" id="ARBA00022842"/>
    </source>
</evidence>
<evidence type="ECO:0000313" key="13">
    <source>
        <dbReference type="Proteomes" id="UP000054477"/>
    </source>
</evidence>
<dbReference type="Gene3D" id="3.40.970.10">
    <property type="entry name" value="Ribonuclease H1, N-terminal domain"/>
    <property type="match status" value="1"/>
</dbReference>
<dbReference type="HOGENOM" id="CLU_030894_0_3_1"/>
<comment type="catalytic activity">
    <reaction evidence="1">
        <text>Endonucleolytic cleavage to 5'-phosphomonoester.</text>
        <dbReference type="EC" id="3.1.26.4"/>
    </reaction>
</comment>
<evidence type="ECO:0000256" key="5">
    <source>
        <dbReference type="ARBA" id="ARBA00022722"/>
    </source>
</evidence>
<gene>
    <name evidence="12" type="ORF">K443DRAFT_677906</name>
</gene>
<dbReference type="PANTHER" id="PTHR10642">
    <property type="entry name" value="RIBONUCLEASE H1"/>
    <property type="match status" value="1"/>
</dbReference>
<feature type="compositionally biased region" description="Polar residues" evidence="10">
    <location>
        <begin position="222"/>
        <end position="241"/>
    </location>
</feature>
<dbReference type="InterPro" id="IPR009027">
    <property type="entry name" value="Ribosomal_bL9/RNase_H1_N"/>
</dbReference>
<dbReference type="Gene3D" id="3.30.420.10">
    <property type="entry name" value="Ribonuclease H-like superfamily/Ribonuclease H"/>
    <property type="match status" value="1"/>
</dbReference>
<evidence type="ECO:0000256" key="3">
    <source>
        <dbReference type="ARBA" id="ARBA00005300"/>
    </source>
</evidence>
<keyword evidence="13" id="KW-1185">Reference proteome</keyword>
<evidence type="ECO:0000259" key="11">
    <source>
        <dbReference type="PROSITE" id="PS50879"/>
    </source>
</evidence>
<evidence type="ECO:0000313" key="12">
    <source>
        <dbReference type="EMBL" id="KIK02013.1"/>
    </source>
</evidence>
<evidence type="ECO:0000256" key="7">
    <source>
        <dbReference type="ARBA" id="ARBA00022759"/>
    </source>
</evidence>
<dbReference type="PANTHER" id="PTHR10642:SF26">
    <property type="entry name" value="RIBONUCLEASE H1"/>
    <property type="match status" value="1"/>
</dbReference>
<dbReference type="GO" id="GO:0003676">
    <property type="term" value="F:nucleic acid binding"/>
    <property type="evidence" value="ECO:0007669"/>
    <property type="project" value="InterPro"/>
</dbReference>
<evidence type="ECO:0000256" key="1">
    <source>
        <dbReference type="ARBA" id="ARBA00000077"/>
    </source>
</evidence>
<dbReference type="InterPro" id="IPR037056">
    <property type="entry name" value="RNase_H1_N_sf"/>
</dbReference>
<name>A0A0C9Y1V7_9AGAR</name>
<dbReference type="EMBL" id="KN838598">
    <property type="protein sequence ID" value="KIK02013.1"/>
    <property type="molecule type" value="Genomic_DNA"/>
</dbReference>
<keyword evidence="5" id="KW-0540">Nuclease</keyword>
<feature type="compositionally biased region" description="Low complexity" evidence="10">
    <location>
        <begin position="433"/>
        <end position="447"/>
    </location>
</feature>
<comment type="cofactor">
    <cofactor evidence="2">
        <name>Mg(2+)</name>
        <dbReference type="ChEBI" id="CHEBI:18420"/>
    </cofactor>
</comment>
<dbReference type="InterPro" id="IPR036397">
    <property type="entry name" value="RNaseH_sf"/>
</dbReference>
<dbReference type="SUPFAM" id="SSF55658">
    <property type="entry name" value="L9 N-domain-like"/>
    <property type="match status" value="1"/>
</dbReference>
<dbReference type="OrthoDB" id="245563at2759"/>
<evidence type="ECO:0000256" key="8">
    <source>
        <dbReference type="ARBA" id="ARBA00022801"/>
    </source>
</evidence>
<dbReference type="GO" id="GO:0046872">
    <property type="term" value="F:metal ion binding"/>
    <property type="evidence" value="ECO:0007669"/>
    <property type="project" value="UniProtKB-KW"/>
</dbReference>
<dbReference type="Pfam" id="PF00075">
    <property type="entry name" value="RNase_H"/>
    <property type="match status" value="1"/>
</dbReference>
<dbReference type="InterPro" id="IPR012337">
    <property type="entry name" value="RNaseH-like_sf"/>
</dbReference>
<dbReference type="InterPro" id="IPR011320">
    <property type="entry name" value="RNase_H1_N"/>
</dbReference>
<sequence length="561" mass="61363">MPSKSAKGPAFYGVHKGRKTGVFLTWDECFEQTNGYVGAKFKKFANSTEAEHFVAFGNSLRALGPAVSSDVAGGSKGKKRALSLDVEDELGWDVVYSDGACKGNGNVGSVAGVGVWWGHNDPRNIAERCPGDQTNNRAELIAIARVLESTPRSKKPLLIKTDSQYSINCFQNWISNWSRNGWVNSSKELVKNVGVIRYISALLDLRAKSGQKVRLQYVKGHSGNTGNDGADAQANQGTTQPPRGELDWAAMEKELRKKIELDWRAEKVEDAVPIEVVFLEDKATANKVLPRVRRRTGSPRRAETPSPQKKQANSRELEATLKSPVQFCPLSSHAPQATEIKQDITARLSPLKAPLRASALAPPVPVNKEDFDLDRRTMSLHADETSSPKKKEASFHRYLQMEAALKSPPHPRSLSSHALLAAQIKQGDAAMKPPSVAPVRAPSVTSPLAPVEKGGFDPDRRTRSPRPVEISSSQKKPASLHRIPEMEALKSPVQSRPLSPHAPQATQIKQDDVTKSPQSMATLRSSSVVSPLVSVNKEDLDLDMYEDCILDDDDLANELSD</sequence>
<dbReference type="EC" id="3.1.26.4" evidence="4"/>
<proteinExistence type="inferred from homology"/>
<dbReference type="CDD" id="cd09280">
    <property type="entry name" value="RNase_HI_eukaryote_like"/>
    <property type="match status" value="1"/>
</dbReference>
<feature type="region of interest" description="Disordered" evidence="10">
    <location>
        <begin position="289"/>
        <end position="317"/>
    </location>
</feature>
<keyword evidence="8" id="KW-0378">Hydrolase</keyword>
<dbReference type="InterPro" id="IPR050092">
    <property type="entry name" value="RNase_H"/>
</dbReference>
<keyword evidence="7" id="KW-0255">Endonuclease</keyword>
<reference evidence="12 13" key="1">
    <citation type="submission" date="2014-04" db="EMBL/GenBank/DDBJ databases">
        <authorList>
            <consortium name="DOE Joint Genome Institute"/>
            <person name="Kuo A."/>
            <person name="Kohler A."/>
            <person name="Nagy L.G."/>
            <person name="Floudas D."/>
            <person name="Copeland A."/>
            <person name="Barry K.W."/>
            <person name="Cichocki N."/>
            <person name="Veneault-Fourrey C."/>
            <person name="LaButti K."/>
            <person name="Lindquist E.A."/>
            <person name="Lipzen A."/>
            <person name="Lundell T."/>
            <person name="Morin E."/>
            <person name="Murat C."/>
            <person name="Sun H."/>
            <person name="Tunlid A."/>
            <person name="Henrissat B."/>
            <person name="Grigoriev I.V."/>
            <person name="Hibbett D.S."/>
            <person name="Martin F."/>
            <person name="Nordberg H.P."/>
            <person name="Cantor M.N."/>
            <person name="Hua S.X."/>
        </authorList>
    </citation>
    <scope>NUCLEOTIDE SEQUENCE [LARGE SCALE GENOMIC DNA]</scope>
    <source>
        <strain evidence="12 13">LaAM-08-1</strain>
    </source>
</reference>
<feature type="compositionally biased region" description="Polar residues" evidence="10">
    <location>
        <begin position="515"/>
        <end position="524"/>
    </location>
</feature>